<gene>
    <name evidence="2" type="ORF">L227DRAFT_561723</name>
</gene>
<proteinExistence type="predicted"/>
<protein>
    <recommendedName>
        <fullName evidence="4">MARVEL domain-containing protein</fullName>
    </recommendedName>
</protein>
<evidence type="ECO:0000313" key="2">
    <source>
        <dbReference type="EMBL" id="RPD62955.1"/>
    </source>
</evidence>
<feature type="transmembrane region" description="Helical" evidence="1">
    <location>
        <begin position="82"/>
        <end position="102"/>
    </location>
</feature>
<keyword evidence="1" id="KW-0812">Transmembrane</keyword>
<name>A0A5C2SGM2_9APHY</name>
<keyword evidence="3" id="KW-1185">Reference proteome</keyword>
<reference evidence="2" key="1">
    <citation type="journal article" date="2018" name="Genome Biol. Evol.">
        <title>Genomics and development of Lentinus tigrinus, a white-rot wood-decaying mushroom with dimorphic fruiting bodies.</title>
        <authorList>
            <person name="Wu B."/>
            <person name="Xu Z."/>
            <person name="Knudson A."/>
            <person name="Carlson A."/>
            <person name="Chen N."/>
            <person name="Kovaka S."/>
            <person name="LaButti K."/>
            <person name="Lipzen A."/>
            <person name="Pennachio C."/>
            <person name="Riley R."/>
            <person name="Schakwitz W."/>
            <person name="Umezawa K."/>
            <person name="Ohm R.A."/>
            <person name="Grigoriev I.V."/>
            <person name="Nagy L.G."/>
            <person name="Gibbons J."/>
            <person name="Hibbett D."/>
        </authorList>
    </citation>
    <scope>NUCLEOTIDE SEQUENCE [LARGE SCALE GENOMIC DNA]</scope>
    <source>
        <strain evidence="2">ALCF2SS1-6</strain>
    </source>
</reference>
<sequence length="169" mass="18503">MTLTAAAELGLTAFLISAGNEARHWASPSYHSLSVPRRSRCQQRLTESHLHNSLILLCFSSAWTLLFSTAYVLWIFDGAVHLLAQVASSVIWLLLTSVLWGVGAGLMHNARSGGNCAGHPPISRCRQTLTAEALGWTEFSLCCVTLAATILWMRTGLGKKFIRDSRTFV</sequence>
<evidence type="ECO:0000256" key="1">
    <source>
        <dbReference type="SAM" id="Phobius"/>
    </source>
</evidence>
<organism evidence="2 3">
    <name type="scientific">Lentinus tigrinus ALCF2SS1-6</name>
    <dbReference type="NCBI Taxonomy" id="1328759"/>
    <lineage>
        <taxon>Eukaryota</taxon>
        <taxon>Fungi</taxon>
        <taxon>Dikarya</taxon>
        <taxon>Basidiomycota</taxon>
        <taxon>Agaricomycotina</taxon>
        <taxon>Agaricomycetes</taxon>
        <taxon>Polyporales</taxon>
        <taxon>Polyporaceae</taxon>
        <taxon>Lentinus</taxon>
    </lineage>
</organism>
<evidence type="ECO:0008006" key="4">
    <source>
        <dbReference type="Google" id="ProtNLM"/>
    </source>
</evidence>
<evidence type="ECO:0000313" key="3">
    <source>
        <dbReference type="Proteomes" id="UP000313359"/>
    </source>
</evidence>
<feature type="transmembrane region" description="Helical" evidence="1">
    <location>
        <begin position="133"/>
        <end position="153"/>
    </location>
</feature>
<dbReference type="OrthoDB" id="3226059at2759"/>
<keyword evidence="1" id="KW-1133">Transmembrane helix</keyword>
<feature type="transmembrane region" description="Helical" evidence="1">
    <location>
        <begin position="54"/>
        <end position="76"/>
    </location>
</feature>
<accession>A0A5C2SGM2</accession>
<dbReference type="Proteomes" id="UP000313359">
    <property type="component" value="Unassembled WGS sequence"/>
</dbReference>
<keyword evidence="1" id="KW-0472">Membrane</keyword>
<dbReference type="EMBL" id="ML122257">
    <property type="protein sequence ID" value="RPD62955.1"/>
    <property type="molecule type" value="Genomic_DNA"/>
</dbReference>
<dbReference type="AlphaFoldDB" id="A0A5C2SGM2"/>